<keyword evidence="1" id="KW-0472">Membrane</keyword>
<evidence type="ECO:0000313" key="3">
    <source>
        <dbReference type="Proteomes" id="UP000178046"/>
    </source>
</evidence>
<dbReference type="Proteomes" id="UP000178046">
    <property type="component" value="Unassembled WGS sequence"/>
</dbReference>
<keyword evidence="1" id="KW-1133">Transmembrane helix</keyword>
<sequence length="68" mass="8011">MYFKIAVPSAKYFFLEPPRSQSLEILFHKTKSWLYVSKEANNSRVFRIAIFHISISSIYFISVGVFLF</sequence>
<comment type="caution">
    <text evidence="2">The sequence shown here is derived from an EMBL/GenBank/DDBJ whole genome shotgun (WGS) entry which is preliminary data.</text>
</comment>
<protein>
    <submittedName>
        <fullName evidence="2">Uncharacterized protein</fullName>
    </submittedName>
</protein>
<accession>A0A1F5X480</accession>
<name>A0A1F5X480_9BACT</name>
<dbReference type="AlphaFoldDB" id="A0A1F5X480"/>
<reference evidence="2 3" key="1">
    <citation type="journal article" date="2016" name="Nat. Commun.">
        <title>Thousands of microbial genomes shed light on interconnected biogeochemical processes in an aquifer system.</title>
        <authorList>
            <person name="Anantharaman K."/>
            <person name="Brown C.T."/>
            <person name="Hug L.A."/>
            <person name="Sharon I."/>
            <person name="Castelle C.J."/>
            <person name="Probst A.J."/>
            <person name="Thomas B.C."/>
            <person name="Singh A."/>
            <person name="Wilkins M.J."/>
            <person name="Karaoz U."/>
            <person name="Brodie E.L."/>
            <person name="Williams K.H."/>
            <person name="Hubbard S.S."/>
            <person name="Banfield J.F."/>
        </authorList>
    </citation>
    <scope>NUCLEOTIDE SEQUENCE [LARGE SCALE GENOMIC DNA]</scope>
</reference>
<feature type="transmembrane region" description="Helical" evidence="1">
    <location>
        <begin position="45"/>
        <end position="67"/>
    </location>
</feature>
<proteinExistence type="predicted"/>
<evidence type="ECO:0000313" key="2">
    <source>
        <dbReference type="EMBL" id="OGF82690.1"/>
    </source>
</evidence>
<keyword evidence="1" id="KW-0812">Transmembrane</keyword>
<organism evidence="2 3">
    <name type="scientific">Candidatus Giovannonibacteria bacterium RIFCSPLOWO2_01_FULL_44_16</name>
    <dbReference type="NCBI Taxonomy" id="1798348"/>
    <lineage>
        <taxon>Bacteria</taxon>
        <taxon>Candidatus Giovannoniibacteriota</taxon>
    </lineage>
</organism>
<dbReference type="EMBL" id="MFIA01000020">
    <property type="protein sequence ID" value="OGF82690.1"/>
    <property type="molecule type" value="Genomic_DNA"/>
</dbReference>
<gene>
    <name evidence="2" type="ORF">A2924_00805</name>
</gene>
<evidence type="ECO:0000256" key="1">
    <source>
        <dbReference type="SAM" id="Phobius"/>
    </source>
</evidence>